<evidence type="ECO:0000256" key="1">
    <source>
        <dbReference type="ARBA" id="ARBA00000185"/>
    </source>
</evidence>
<keyword evidence="8 10" id="KW-0238">DNA-binding</keyword>
<dbReference type="GO" id="GO:0046872">
    <property type="term" value="F:metal ion binding"/>
    <property type="evidence" value="ECO:0007669"/>
    <property type="project" value="UniProtKB-KW"/>
</dbReference>
<dbReference type="PROSITE" id="PS52041">
    <property type="entry name" value="TOPO_IIB"/>
    <property type="match status" value="1"/>
</dbReference>
<comment type="caution">
    <text evidence="13">The sequence shown here is derived from an EMBL/GenBank/DDBJ whole genome shotgun (WGS) entry which is preliminary data.</text>
</comment>
<dbReference type="GO" id="GO:0003918">
    <property type="term" value="F:DNA topoisomerase type II (double strand cut, ATP-hydrolyzing) activity"/>
    <property type="evidence" value="ECO:0007669"/>
    <property type="project" value="UniProtKB-UniRule"/>
</dbReference>
<evidence type="ECO:0000256" key="5">
    <source>
        <dbReference type="ARBA" id="ARBA00022723"/>
    </source>
</evidence>
<dbReference type="GO" id="GO:0003677">
    <property type="term" value="F:DNA binding"/>
    <property type="evidence" value="ECO:0007669"/>
    <property type="project" value="UniProtKB-UniRule"/>
</dbReference>
<dbReference type="GO" id="GO:0042138">
    <property type="term" value="P:meiotic DNA double-strand break formation"/>
    <property type="evidence" value="ECO:0007669"/>
    <property type="project" value="TreeGrafter"/>
</dbReference>
<comment type="cofactor">
    <cofactor evidence="2">
        <name>Mg(2+)</name>
        <dbReference type="ChEBI" id="CHEBI:18420"/>
    </cofactor>
</comment>
<evidence type="ECO:0000256" key="6">
    <source>
        <dbReference type="ARBA" id="ARBA00022842"/>
    </source>
</evidence>
<keyword evidence="9 10" id="KW-0413">Isomerase</keyword>
<feature type="active site" description="O-(5'-phospho-DNA)-tyrosine intermediate" evidence="10">
    <location>
        <position position="104"/>
    </location>
</feature>
<dbReference type="InterPro" id="IPR002815">
    <property type="entry name" value="Spo11/TopoVI_A"/>
</dbReference>
<dbReference type="PANTHER" id="PTHR10848">
    <property type="entry name" value="MEIOTIC RECOMBINATION PROTEIN SPO11"/>
    <property type="match status" value="1"/>
</dbReference>
<dbReference type="EMBL" id="ONZQ02000014">
    <property type="protein sequence ID" value="SPO06106.1"/>
    <property type="molecule type" value="Genomic_DNA"/>
</dbReference>
<dbReference type="Gene3D" id="1.10.10.10">
    <property type="entry name" value="Winged helix-like DNA-binding domain superfamily/Winged helix DNA-binding domain"/>
    <property type="match status" value="1"/>
</dbReference>
<evidence type="ECO:0000256" key="9">
    <source>
        <dbReference type="ARBA" id="ARBA00023235"/>
    </source>
</evidence>
<feature type="domain" description="Topoisomerase 6 subunit A/Spo11 TOPRIM" evidence="12">
    <location>
        <begin position="156"/>
        <end position="352"/>
    </location>
</feature>
<keyword evidence="7 10" id="KW-0799">Topoisomerase</keyword>
<comment type="catalytic activity">
    <reaction evidence="1 10">
        <text>ATP-dependent breakage, passage and rejoining of double-stranded DNA.</text>
        <dbReference type="EC" id="5.6.2.2"/>
    </reaction>
</comment>
<feature type="domain" description="Spo11/DNA topoisomerase VI subunit A N-terminal" evidence="11">
    <location>
        <begin position="75"/>
        <end position="136"/>
    </location>
</feature>
<protein>
    <recommendedName>
        <fullName evidence="4">DNA topoisomerase (ATP-hydrolyzing)</fullName>
        <ecNumber evidence="4">5.6.2.2</ecNumber>
    </recommendedName>
</protein>
<reference evidence="13" key="1">
    <citation type="submission" date="2018-03" db="EMBL/GenBank/DDBJ databases">
        <authorList>
            <person name="Guldener U."/>
        </authorList>
    </citation>
    <scope>NUCLEOTIDE SEQUENCE</scope>
</reference>
<name>A0AAE8SYP3_9PEZI</name>
<evidence type="ECO:0000256" key="7">
    <source>
        <dbReference type="ARBA" id="ARBA00023029"/>
    </source>
</evidence>
<evidence type="ECO:0000256" key="3">
    <source>
        <dbReference type="ARBA" id="ARBA00006559"/>
    </source>
</evidence>
<dbReference type="Proteomes" id="UP001187682">
    <property type="component" value="Unassembled WGS sequence"/>
</dbReference>
<evidence type="ECO:0000256" key="4">
    <source>
        <dbReference type="ARBA" id="ARBA00012895"/>
    </source>
</evidence>
<dbReference type="Pfam" id="PF04406">
    <property type="entry name" value="TP6A_N"/>
    <property type="match status" value="1"/>
</dbReference>
<dbReference type="InterPro" id="IPR034136">
    <property type="entry name" value="TOPRIM_Topo6A/Spo11"/>
</dbReference>
<evidence type="ECO:0000259" key="11">
    <source>
        <dbReference type="Pfam" id="PF04406"/>
    </source>
</evidence>
<evidence type="ECO:0000313" key="13">
    <source>
        <dbReference type="EMBL" id="SPO06106.1"/>
    </source>
</evidence>
<dbReference type="GO" id="GO:0007131">
    <property type="term" value="P:reciprocal meiotic recombination"/>
    <property type="evidence" value="ECO:0007669"/>
    <property type="project" value="TreeGrafter"/>
</dbReference>
<dbReference type="Gene3D" id="3.40.1360.10">
    <property type="match status" value="1"/>
</dbReference>
<evidence type="ECO:0000256" key="2">
    <source>
        <dbReference type="ARBA" id="ARBA00001946"/>
    </source>
</evidence>
<dbReference type="EC" id="5.6.2.2" evidence="4"/>
<keyword evidence="14" id="KW-1185">Reference proteome</keyword>
<gene>
    <name evidence="13" type="ORF">DNG_08795</name>
</gene>
<dbReference type="GO" id="GO:0000228">
    <property type="term" value="C:nuclear chromosome"/>
    <property type="evidence" value="ECO:0007669"/>
    <property type="project" value="TreeGrafter"/>
</dbReference>
<dbReference type="CDD" id="cd00223">
    <property type="entry name" value="TOPRIM_TopoIIB_SPO"/>
    <property type="match status" value="1"/>
</dbReference>
<organism evidence="13 14">
    <name type="scientific">Cephalotrichum gorgonifer</name>
    <dbReference type="NCBI Taxonomy" id="2041049"/>
    <lineage>
        <taxon>Eukaryota</taxon>
        <taxon>Fungi</taxon>
        <taxon>Dikarya</taxon>
        <taxon>Ascomycota</taxon>
        <taxon>Pezizomycotina</taxon>
        <taxon>Sordariomycetes</taxon>
        <taxon>Hypocreomycetidae</taxon>
        <taxon>Microascales</taxon>
        <taxon>Microascaceae</taxon>
        <taxon>Cephalotrichum</taxon>
    </lineage>
</organism>
<comment type="similarity">
    <text evidence="3 10">Belongs to the TOP6A family.</text>
</comment>
<dbReference type="Pfam" id="PF21180">
    <property type="entry name" value="TOP6A-Spo11_Toprim"/>
    <property type="match status" value="1"/>
</dbReference>
<evidence type="ECO:0000256" key="10">
    <source>
        <dbReference type="PROSITE-ProRule" id="PRU01385"/>
    </source>
</evidence>
<evidence type="ECO:0000256" key="8">
    <source>
        <dbReference type="ARBA" id="ARBA00023125"/>
    </source>
</evidence>
<dbReference type="SUPFAM" id="SSF56726">
    <property type="entry name" value="DNA topoisomerase IV, alpha subunit"/>
    <property type="match status" value="1"/>
</dbReference>
<dbReference type="InterPro" id="IPR036388">
    <property type="entry name" value="WH-like_DNA-bd_sf"/>
</dbReference>
<dbReference type="GO" id="GO:0000706">
    <property type="term" value="P:meiotic DNA double-strand break processing"/>
    <property type="evidence" value="ECO:0007669"/>
    <property type="project" value="TreeGrafter"/>
</dbReference>
<accession>A0AAE8SYP3</accession>
<keyword evidence="6" id="KW-0460">Magnesium</keyword>
<dbReference type="PANTHER" id="PTHR10848:SF0">
    <property type="entry name" value="MEIOTIC RECOMBINATION PROTEIN SPO11"/>
    <property type="match status" value="1"/>
</dbReference>
<dbReference type="AlphaFoldDB" id="A0AAE8SYP3"/>
<dbReference type="InterPro" id="IPR036078">
    <property type="entry name" value="Spo11/TopoVI_A_sf"/>
</dbReference>
<keyword evidence="5" id="KW-0479">Metal-binding</keyword>
<evidence type="ECO:0000259" key="12">
    <source>
        <dbReference type="Pfam" id="PF21180"/>
    </source>
</evidence>
<evidence type="ECO:0000313" key="14">
    <source>
        <dbReference type="Proteomes" id="UP001187682"/>
    </source>
</evidence>
<dbReference type="GO" id="GO:0005524">
    <property type="term" value="F:ATP binding"/>
    <property type="evidence" value="ECO:0007669"/>
    <property type="project" value="InterPro"/>
</dbReference>
<sequence length="376" mass="42144">MPRSRNPRAAPQPPNRTDALIARIEAIIEQGVADPLLQDPPQPLSLPLCTRKRTLADGRVAANVTFPGRTEAEARKFNQVLHLLKSAHTALRTGKVFTKRNLYYEESELYGSQARVDQLVDDLAATLGVGRHDLGIGSIIPPSNEIQKLDLGPTRWVLVIEKEATFRTLSKTRYWETSVAGPGLLVTGKGYPDLVTRSFLHKVHIARPTIPIYALVDYDPDGINIFRCYKWGSVALEHEEALKLPSLQWLGIKNRDLGSTADQGETSPFFDITPATRDIPSSQKLSYSQTKSYSRLVPLTQWDRKLAVKLLRDFSMVEGRDRDADAVEATRELQTMLMMNVKAEIQAMNHEGDIARYLERMLEGEYLRACLGQLGL</sequence>
<proteinExistence type="inferred from homology"/>
<dbReference type="InterPro" id="IPR013049">
    <property type="entry name" value="Spo11/TopoVI_A_N"/>
</dbReference>